<evidence type="ECO:0000313" key="2">
    <source>
        <dbReference type="Proteomes" id="UP000434639"/>
    </source>
</evidence>
<sequence length="89" mass="10544">MESHLERLTDLLLLKNDSLAHAQARTWVELLWSDFEATYARAGEKYQGAEMTEAIVRKWIEQYGPRLHEFVATNPKYQHLLNQDDYLKH</sequence>
<evidence type="ECO:0000313" key="1">
    <source>
        <dbReference type="EMBL" id="MTH55475.1"/>
    </source>
</evidence>
<dbReference type="Pfam" id="PF14043">
    <property type="entry name" value="WVELL"/>
    <property type="match status" value="1"/>
</dbReference>
<dbReference type="InterPro" id="IPR026952">
    <property type="entry name" value="WVELL"/>
</dbReference>
<name>A0A7X2S8J8_9BACI</name>
<evidence type="ECO:0008006" key="3">
    <source>
        <dbReference type="Google" id="ProtNLM"/>
    </source>
</evidence>
<proteinExistence type="predicted"/>
<keyword evidence="2" id="KW-1185">Reference proteome</keyword>
<dbReference type="Proteomes" id="UP000434639">
    <property type="component" value="Unassembled WGS sequence"/>
</dbReference>
<protein>
    <recommendedName>
        <fullName evidence="3">WVELL protein</fullName>
    </recommendedName>
</protein>
<dbReference type="AlphaFoldDB" id="A0A7X2S8J8"/>
<reference evidence="1 2" key="1">
    <citation type="journal article" date="2017" name="Int. J. Syst. Evol. Microbiol.">
        <title>Bacillus mangrovi sp. nov., isolated from a sediment sample from a mangrove forest.</title>
        <authorList>
            <person name="Gupta V."/>
            <person name="Singh P.K."/>
            <person name="Korpole S."/>
            <person name="Tanuku N.R.S."/>
            <person name="Pinnaka A.K."/>
        </authorList>
    </citation>
    <scope>NUCLEOTIDE SEQUENCE [LARGE SCALE GENOMIC DNA]</scope>
    <source>
        <strain evidence="1 2">KCTC 33872</strain>
    </source>
</reference>
<comment type="caution">
    <text evidence="1">The sequence shown here is derived from an EMBL/GenBank/DDBJ whole genome shotgun (WGS) entry which is preliminary data.</text>
</comment>
<dbReference type="EMBL" id="WMIB01000030">
    <property type="protein sequence ID" value="MTH55475.1"/>
    <property type="molecule type" value="Genomic_DNA"/>
</dbReference>
<organism evidence="1 2">
    <name type="scientific">Metabacillus mangrovi</name>
    <dbReference type="NCBI Taxonomy" id="1491830"/>
    <lineage>
        <taxon>Bacteria</taxon>
        <taxon>Bacillati</taxon>
        <taxon>Bacillota</taxon>
        <taxon>Bacilli</taxon>
        <taxon>Bacillales</taxon>
        <taxon>Bacillaceae</taxon>
        <taxon>Metabacillus</taxon>
    </lineage>
</organism>
<dbReference type="RefSeq" id="WP_155113972.1">
    <property type="nucleotide sequence ID" value="NZ_WMIB01000030.1"/>
</dbReference>
<gene>
    <name evidence="1" type="ORF">GKZ89_18955</name>
</gene>
<accession>A0A7X2S8J8</accession>
<dbReference type="OrthoDB" id="2361637at2"/>